<gene>
    <name evidence="1" type="ORF">EVA_21309</name>
</gene>
<accession>J9FTA3</accession>
<protein>
    <submittedName>
        <fullName evidence="1">Uncharacterized protein</fullName>
    </submittedName>
</protein>
<organism evidence="1">
    <name type="scientific">gut metagenome</name>
    <dbReference type="NCBI Taxonomy" id="749906"/>
    <lineage>
        <taxon>unclassified sequences</taxon>
        <taxon>metagenomes</taxon>
        <taxon>organismal metagenomes</taxon>
    </lineage>
</organism>
<reference evidence="1" key="1">
    <citation type="journal article" date="2012" name="PLoS ONE">
        <title>Gene sets for utilization of primary and secondary nutrition supplies in the distal gut of endangered iberian lynx.</title>
        <authorList>
            <person name="Alcaide M."/>
            <person name="Messina E."/>
            <person name="Richter M."/>
            <person name="Bargiela R."/>
            <person name="Peplies J."/>
            <person name="Huws S.A."/>
            <person name="Newbold C.J."/>
            <person name="Golyshin P.N."/>
            <person name="Simon M.A."/>
            <person name="Lopez G."/>
            <person name="Yakimov M.M."/>
            <person name="Ferrer M."/>
        </authorList>
    </citation>
    <scope>NUCLEOTIDE SEQUENCE</scope>
</reference>
<name>J9FTA3_9ZZZZ</name>
<sequence>KREPDVSNIAQLEPMFAGFRMIQTNKSLHHSTLKQLTHKGQLLHEELDSLIAIPHKSHQDSIHIVQSYNQLESIVKSLKNNEHHDQ</sequence>
<dbReference type="AlphaFoldDB" id="J9FTA3"/>
<evidence type="ECO:0000313" key="1">
    <source>
        <dbReference type="EMBL" id="EJW90584.1"/>
    </source>
</evidence>
<feature type="non-terminal residue" evidence="1">
    <location>
        <position position="1"/>
    </location>
</feature>
<comment type="caution">
    <text evidence="1">The sequence shown here is derived from an EMBL/GenBank/DDBJ whole genome shotgun (WGS) entry which is preliminary data.</text>
</comment>
<proteinExistence type="predicted"/>
<dbReference type="EMBL" id="AMCI01008748">
    <property type="protein sequence ID" value="EJW90584.1"/>
    <property type="molecule type" value="Genomic_DNA"/>
</dbReference>